<dbReference type="InterPro" id="IPR001251">
    <property type="entry name" value="CRAL-TRIO_dom"/>
</dbReference>
<dbReference type="KEGG" id="tpal:117653564"/>
<dbReference type="SUPFAM" id="SSF46938">
    <property type="entry name" value="CRAL/TRIO N-terminal domain"/>
    <property type="match status" value="1"/>
</dbReference>
<dbReference type="GO" id="GO:1902936">
    <property type="term" value="F:phosphatidylinositol bisphosphate binding"/>
    <property type="evidence" value="ECO:0007669"/>
    <property type="project" value="TreeGrafter"/>
</dbReference>
<dbReference type="CDD" id="cd00170">
    <property type="entry name" value="SEC14"/>
    <property type="match status" value="1"/>
</dbReference>
<dbReference type="PRINTS" id="PR00180">
    <property type="entry name" value="CRETINALDHBP"/>
</dbReference>
<evidence type="ECO:0000313" key="2">
    <source>
        <dbReference type="Proteomes" id="UP000515158"/>
    </source>
</evidence>
<reference evidence="3 4" key="1">
    <citation type="submission" date="2025-04" db="UniProtKB">
        <authorList>
            <consortium name="RefSeq"/>
        </authorList>
    </citation>
    <scope>IDENTIFICATION</scope>
    <source>
        <tissue evidence="3 4">Total insect</tissue>
    </source>
</reference>
<dbReference type="SUPFAM" id="SSF52087">
    <property type="entry name" value="CRAL/TRIO domain"/>
    <property type="match status" value="1"/>
</dbReference>
<dbReference type="Pfam" id="PF00650">
    <property type="entry name" value="CRAL_TRIO"/>
    <property type="match status" value="1"/>
</dbReference>
<name>A0A6P9AAX8_THRPL</name>
<dbReference type="GeneID" id="117653564"/>
<keyword evidence="2" id="KW-1185">Reference proteome</keyword>
<dbReference type="AlphaFoldDB" id="A0A6P9AAX8"/>
<dbReference type="SMART" id="SM00516">
    <property type="entry name" value="SEC14"/>
    <property type="match status" value="1"/>
</dbReference>
<dbReference type="GO" id="GO:0016020">
    <property type="term" value="C:membrane"/>
    <property type="evidence" value="ECO:0007669"/>
    <property type="project" value="TreeGrafter"/>
</dbReference>
<dbReference type="RefSeq" id="XP_034255233.1">
    <property type="nucleotide sequence ID" value="XM_034399342.1"/>
</dbReference>
<dbReference type="PANTHER" id="PTHR10174">
    <property type="entry name" value="ALPHA-TOCOPHEROL TRANSFER PROTEIN-RELATED"/>
    <property type="match status" value="1"/>
</dbReference>
<dbReference type="OrthoDB" id="6682367at2759"/>
<dbReference type="Proteomes" id="UP000515158">
    <property type="component" value="Unplaced"/>
</dbReference>
<accession>A0A6P9AAX8</accession>
<feature type="domain" description="CRAL-TRIO" evidence="1">
    <location>
        <begin position="104"/>
        <end position="253"/>
    </location>
</feature>
<evidence type="ECO:0000313" key="4">
    <source>
        <dbReference type="RefSeq" id="XP_034255233.1"/>
    </source>
</evidence>
<dbReference type="PANTHER" id="PTHR10174:SF224">
    <property type="entry name" value="RETINOL-BINDING PROTEIN PINTA"/>
    <property type="match status" value="1"/>
</dbReference>
<dbReference type="Gene3D" id="3.40.525.10">
    <property type="entry name" value="CRAL-TRIO lipid binding domain"/>
    <property type="match status" value="1"/>
</dbReference>
<sequence length="310" mass="36784">MSLDPPTPEQLKLMRQELYQDPQITKEDVKRLREWLQKQPHLPSHMEDERLERFLYGCKFSLERTKQVLDTYYRVRATAPEFFSGRDPTSEELQRNCRDMSYFVLPKLTTEGYRVTIFRLNNVEVDKFNMQEITKRVVMCLDVRLKEEKCLSNIMIIDFQNFTLQHFARCSPTLAGVRKSMLCVQDAFPLRLHQVHFTNCSTFVDKVAAAFTPLLKEKLVKKFFFHSNLEKLHRYVNKDILPEEYGGKAGTFLELNDAWRRKLESYKKWFQEEEKVSKSDETKRLKKLKESSVLIQDTSVEGSFRKLVID</sequence>
<organism evidence="4">
    <name type="scientific">Thrips palmi</name>
    <name type="common">Melon thrips</name>
    <dbReference type="NCBI Taxonomy" id="161013"/>
    <lineage>
        <taxon>Eukaryota</taxon>
        <taxon>Metazoa</taxon>
        <taxon>Ecdysozoa</taxon>
        <taxon>Arthropoda</taxon>
        <taxon>Hexapoda</taxon>
        <taxon>Insecta</taxon>
        <taxon>Pterygota</taxon>
        <taxon>Neoptera</taxon>
        <taxon>Paraneoptera</taxon>
        <taxon>Thysanoptera</taxon>
        <taxon>Terebrantia</taxon>
        <taxon>Thripoidea</taxon>
        <taxon>Thripidae</taxon>
        <taxon>Thrips</taxon>
    </lineage>
</organism>
<dbReference type="RefSeq" id="XP_034255232.1">
    <property type="nucleotide sequence ID" value="XM_034399341.1"/>
</dbReference>
<gene>
    <name evidence="3 4" type="primary">LOC117653564</name>
</gene>
<dbReference type="PROSITE" id="PS50191">
    <property type="entry name" value="CRAL_TRIO"/>
    <property type="match status" value="1"/>
</dbReference>
<evidence type="ECO:0000259" key="1">
    <source>
        <dbReference type="PROSITE" id="PS50191"/>
    </source>
</evidence>
<dbReference type="InterPro" id="IPR036865">
    <property type="entry name" value="CRAL-TRIO_dom_sf"/>
</dbReference>
<proteinExistence type="predicted"/>
<dbReference type="InterPro" id="IPR036273">
    <property type="entry name" value="CRAL/TRIO_N_dom_sf"/>
</dbReference>
<evidence type="ECO:0000313" key="3">
    <source>
        <dbReference type="RefSeq" id="XP_034255232.1"/>
    </source>
</evidence>
<dbReference type="Gene3D" id="1.20.5.1200">
    <property type="entry name" value="Alpha-tocopherol transfer"/>
    <property type="match status" value="1"/>
</dbReference>
<protein>
    <submittedName>
        <fullName evidence="3 4">Alpha-tocopherol transfer protein-like</fullName>
    </submittedName>
</protein>
<dbReference type="Gene3D" id="1.10.8.20">
    <property type="entry name" value="N-terminal domain of phosphatidylinositol transfer protein sec14p"/>
    <property type="match status" value="1"/>
</dbReference>